<dbReference type="EC" id="5.1.3.29" evidence="4"/>
<evidence type="ECO:0000256" key="2">
    <source>
        <dbReference type="ARBA" id="ARBA00023235"/>
    </source>
</evidence>
<evidence type="ECO:0000256" key="3">
    <source>
        <dbReference type="ARBA" id="ARBA00036324"/>
    </source>
</evidence>
<dbReference type="InterPro" id="IPR050443">
    <property type="entry name" value="RbsD/FucU_mutarotase"/>
</dbReference>
<evidence type="ECO:0000313" key="4">
    <source>
        <dbReference type="EMBL" id="AYV22540.1"/>
    </source>
</evidence>
<dbReference type="AlphaFoldDB" id="A0A3G4VCS0"/>
<keyword evidence="2 4" id="KW-0413">Isomerase</keyword>
<comment type="catalytic activity">
    <reaction evidence="3">
        <text>alpha-L-fucose = beta-L-fucose</text>
        <dbReference type="Rhea" id="RHEA:25580"/>
        <dbReference type="ChEBI" id="CHEBI:42548"/>
        <dbReference type="ChEBI" id="CHEBI:42589"/>
        <dbReference type="EC" id="5.1.3.29"/>
    </reaction>
</comment>
<evidence type="ECO:0000313" key="5">
    <source>
        <dbReference type="Proteomes" id="UP000279760"/>
    </source>
</evidence>
<sequence length="146" mass="15965">MLKGIHPALSPQLIATLAGMGHGDEILLADAHFPAASFNSNVIRADGIRVSTLLSGIIPLFELDQYVQQPLAMMQAVEGDTLDPSVEDRYLTAINTNNIDATMIERIERFAFYERVRSCAAVVVTGETAKYGNIILKKGVTEFKEL</sequence>
<dbReference type="RefSeq" id="WP_006071568.1">
    <property type="nucleotide sequence ID" value="NZ_CP033577.1"/>
</dbReference>
<dbReference type="Proteomes" id="UP000279760">
    <property type="component" value="Chromosome 1"/>
</dbReference>
<dbReference type="InterPro" id="IPR007721">
    <property type="entry name" value="RbsD_FucU"/>
</dbReference>
<evidence type="ECO:0000256" key="1">
    <source>
        <dbReference type="ARBA" id="ARBA00000223"/>
    </source>
</evidence>
<comment type="catalytic activity">
    <reaction evidence="1">
        <text>beta-D-ribopyranose = beta-D-ribofuranose</text>
        <dbReference type="Rhea" id="RHEA:25432"/>
        <dbReference type="ChEBI" id="CHEBI:27476"/>
        <dbReference type="ChEBI" id="CHEBI:47002"/>
        <dbReference type="EC" id="5.4.99.62"/>
    </reaction>
</comment>
<dbReference type="NCBIfam" id="NF011949">
    <property type="entry name" value="PRK15420.1"/>
    <property type="match status" value="1"/>
</dbReference>
<dbReference type="Gene3D" id="3.40.1650.10">
    <property type="entry name" value="RbsD-like domain"/>
    <property type="match status" value="1"/>
</dbReference>
<dbReference type="SUPFAM" id="SSF102546">
    <property type="entry name" value="RbsD-like"/>
    <property type="match status" value="1"/>
</dbReference>
<dbReference type="PANTHER" id="PTHR31690">
    <property type="entry name" value="FUCOSE MUTAROTASE"/>
    <property type="match status" value="1"/>
</dbReference>
<dbReference type="GO" id="GO:0042806">
    <property type="term" value="F:fucose binding"/>
    <property type="evidence" value="ECO:0007669"/>
    <property type="project" value="TreeGrafter"/>
</dbReference>
<organism evidence="4 5">
    <name type="scientific">Vibrio mediterranei</name>
    <dbReference type="NCBI Taxonomy" id="689"/>
    <lineage>
        <taxon>Bacteria</taxon>
        <taxon>Pseudomonadati</taxon>
        <taxon>Pseudomonadota</taxon>
        <taxon>Gammaproteobacteria</taxon>
        <taxon>Vibrionales</taxon>
        <taxon>Vibrionaceae</taxon>
        <taxon>Vibrio</taxon>
    </lineage>
</organism>
<accession>A0A3G4VCS0</accession>
<dbReference type="Pfam" id="PF05025">
    <property type="entry name" value="RbsD_FucU"/>
    <property type="match status" value="1"/>
</dbReference>
<gene>
    <name evidence="4" type="ORF">ECB94_15385</name>
</gene>
<name>A0A3G4VCS0_9VIBR</name>
<dbReference type="GO" id="GO:0062193">
    <property type="term" value="F:D-ribose pyranase activity"/>
    <property type="evidence" value="ECO:0007669"/>
    <property type="project" value="UniProtKB-EC"/>
</dbReference>
<reference evidence="4 5" key="1">
    <citation type="submission" date="2018-11" db="EMBL/GenBank/DDBJ databases">
        <title>Complete Genome Sequence of Vbrio mediterranei 117-T6: a Potential Pathogen Bacteria Isolated from the Conchocelis of Pyropia.</title>
        <authorList>
            <person name="Liu Q."/>
        </authorList>
    </citation>
    <scope>NUCLEOTIDE SEQUENCE [LARGE SCALE GENOMIC DNA]</scope>
    <source>
        <strain evidence="4 5">117-T6</strain>
    </source>
</reference>
<protein>
    <submittedName>
        <fullName evidence="4">L-fucose mutarotase</fullName>
        <ecNumber evidence="4">5.1.3.29</ecNumber>
    </submittedName>
</protein>
<dbReference type="InterPro" id="IPR023750">
    <property type="entry name" value="RbsD-like_sf"/>
</dbReference>
<dbReference type="GO" id="GO:0036373">
    <property type="term" value="F:L-fucose mutarotase activity"/>
    <property type="evidence" value="ECO:0007669"/>
    <property type="project" value="UniProtKB-EC"/>
</dbReference>
<dbReference type="GO" id="GO:0006004">
    <property type="term" value="P:fucose metabolic process"/>
    <property type="evidence" value="ECO:0007669"/>
    <property type="project" value="TreeGrafter"/>
</dbReference>
<proteinExistence type="predicted"/>
<dbReference type="EMBL" id="CP033577">
    <property type="protein sequence ID" value="AYV22540.1"/>
    <property type="molecule type" value="Genomic_DNA"/>
</dbReference>
<dbReference type="GeneID" id="64085675"/>
<dbReference type="PANTHER" id="PTHR31690:SF4">
    <property type="entry name" value="FUCOSE MUTAROTASE"/>
    <property type="match status" value="1"/>
</dbReference>